<dbReference type="EMBL" id="JBHTIV010000003">
    <property type="protein sequence ID" value="MFD0931240.1"/>
    <property type="molecule type" value="Genomic_DNA"/>
</dbReference>
<dbReference type="PANTHER" id="PTHR11361:SF152">
    <property type="entry name" value="DNA MISMATCH REPAIR PROTEIN"/>
    <property type="match status" value="1"/>
</dbReference>
<organism evidence="6 7">
    <name type="scientific">Psychroflexus salinarum</name>
    <dbReference type="NCBI Taxonomy" id="546024"/>
    <lineage>
        <taxon>Bacteria</taxon>
        <taxon>Pseudomonadati</taxon>
        <taxon>Bacteroidota</taxon>
        <taxon>Flavobacteriia</taxon>
        <taxon>Flavobacteriales</taxon>
        <taxon>Flavobacteriaceae</taxon>
        <taxon>Psychroflexus</taxon>
    </lineage>
</organism>
<dbReference type="InterPro" id="IPR027417">
    <property type="entry name" value="P-loop_NTPase"/>
</dbReference>
<evidence type="ECO:0000259" key="5">
    <source>
        <dbReference type="SMART" id="SM00534"/>
    </source>
</evidence>
<dbReference type="Gene3D" id="3.40.50.300">
    <property type="entry name" value="P-loop containing nucleotide triphosphate hydrolases"/>
    <property type="match status" value="1"/>
</dbReference>
<comment type="caution">
    <text evidence="6">The sequence shown here is derived from an EMBL/GenBank/DDBJ whole genome shotgun (WGS) entry which is preliminary data.</text>
</comment>
<dbReference type="Pfam" id="PF00488">
    <property type="entry name" value="MutS_V"/>
    <property type="match status" value="1"/>
</dbReference>
<dbReference type="Proteomes" id="UP001597049">
    <property type="component" value="Unassembled WGS sequence"/>
</dbReference>
<evidence type="ECO:0000313" key="7">
    <source>
        <dbReference type="Proteomes" id="UP001597049"/>
    </source>
</evidence>
<feature type="transmembrane region" description="Helical" evidence="4">
    <location>
        <begin position="12"/>
        <end position="38"/>
    </location>
</feature>
<keyword evidence="4" id="KW-0472">Membrane</keyword>
<evidence type="ECO:0000313" key="6">
    <source>
        <dbReference type="EMBL" id="MFD0931240.1"/>
    </source>
</evidence>
<gene>
    <name evidence="6" type="ORF">ACFQ0R_01370</name>
</gene>
<evidence type="ECO:0000256" key="2">
    <source>
        <dbReference type="ARBA" id="ARBA00022840"/>
    </source>
</evidence>
<dbReference type="SMART" id="SM00534">
    <property type="entry name" value="MUTSac"/>
    <property type="match status" value="1"/>
</dbReference>
<dbReference type="InterPro" id="IPR000432">
    <property type="entry name" value="DNA_mismatch_repair_MutS_C"/>
</dbReference>
<dbReference type="SUPFAM" id="SSF52540">
    <property type="entry name" value="P-loop containing nucleoside triphosphate hydrolases"/>
    <property type="match status" value="1"/>
</dbReference>
<protein>
    <submittedName>
        <fullName evidence="6">DNA mismatch repair protein MutS</fullName>
    </submittedName>
</protein>
<keyword evidence="4" id="KW-1133">Transmembrane helix</keyword>
<feature type="non-terminal residue" evidence="6">
    <location>
        <position position="1"/>
    </location>
</feature>
<evidence type="ECO:0000256" key="3">
    <source>
        <dbReference type="ARBA" id="ARBA00023125"/>
    </source>
</evidence>
<keyword evidence="1" id="KW-0547">Nucleotide-binding</keyword>
<keyword evidence="4" id="KW-0812">Transmembrane</keyword>
<reference evidence="7" key="1">
    <citation type="journal article" date="2019" name="Int. J. Syst. Evol. Microbiol.">
        <title>The Global Catalogue of Microorganisms (GCM) 10K type strain sequencing project: providing services to taxonomists for standard genome sequencing and annotation.</title>
        <authorList>
            <consortium name="The Broad Institute Genomics Platform"/>
            <consortium name="The Broad Institute Genome Sequencing Center for Infectious Disease"/>
            <person name="Wu L."/>
            <person name="Ma J."/>
        </authorList>
    </citation>
    <scope>NUCLEOTIDE SEQUENCE [LARGE SCALE GENOMIC DNA]</scope>
    <source>
        <strain evidence="7">CCUG 56752</strain>
    </source>
</reference>
<name>A0ABW3GL51_9FLAO</name>
<keyword evidence="3" id="KW-0238">DNA-binding</keyword>
<dbReference type="InterPro" id="IPR045076">
    <property type="entry name" value="MutS"/>
</dbReference>
<sequence length="308" mass="34935">FFQIESTLQGEFGIFIWVILETLKTIFLLEPLVLFSVLKKLDTKREEIECVFKFVGHIDMLISIASLRKGIESFCIPTINDGEKIIANDISHPLILNCTINSIEIDEKSILLTGSNMSGKTSFIRTIGLNIITGLTINTCFAKSMTFPLLKVFSAIRISDDLMNDKSYYFEEVLTIKEMLNESRNGNKNLFLLDEIFKGTNTIERISAGKSVLSALTKNNNKVLVSTHDIELTDMLSDEYELYHFSETINDTNIAFDYKLKKGKLNKRNAIRILEINDYPKEVVKEANGLAKELDKTYLEKNTTGKST</sequence>
<dbReference type="PANTHER" id="PTHR11361">
    <property type="entry name" value="DNA MISMATCH REPAIR PROTEIN MUTS FAMILY MEMBER"/>
    <property type="match status" value="1"/>
</dbReference>
<evidence type="ECO:0000256" key="1">
    <source>
        <dbReference type="ARBA" id="ARBA00022741"/>
    </source>
</evidence>
<evidence type="ECO:0000256" key="4">
    <source>
        <dbReference type="SAM" id="Phobius"/>
    </source>
</evidence>
<proteinExistence type="predicted"/>
<feature type="domain" description="DNA mismatch repair proteins mutS family" evidence="5">
    <location>
        <begin position="107"/>
        <end position="292"/>
    </location>
</feature>
<accession>A0ABW3GL51</accession>
<keyword evidence="7" id="KW-1185">Reference proteome</keyword>
<keyword evidence="2" id="KW-0067">ATP-binding</keyword>